<dbReference type="EMBL" id="SLXE01000005">
    <property type="protein sequence ID" value="TCP07914.1"/>
    <property type="molecule type" value="Genomic_DNA"/>
</dbReference>
<reference evidence="4" key="2">
    <citation type="submission" date="2021-12" db="EMBL/GenBank/DDBJ databases">
        <authorList>
            <person name="Veyrier F.J."/>
        </authorList>
    </citation>
    <scope>NUCLEOTIDE SEQUENCE</scope>
    <source>
        <strain evidence="4">1258/02</strain>
    </source>
</reference>
<dbReference type="InterPro" id="IPR014861">
    <property type="entry name" value="CNP1-like_dom"/>
</dbReference>
<dbReference type="Proteomes" id="UP000829756">
    <property type="component" value="Chromosome"/>
</dbReference>
<name>A0AAE9GXD0_9NEIS</name>
<organism evidence="4 6">
    <name type="scientific">Uruburuella suis</name>
    <dbReference type="NCBI Taxonomy" id="252130"/>
    <lineage>
        <taxon>Bacteria</taxon>
        <taxon>Pseudomonadati</taxon>
        <taxon>Pseudomonadota</taxon>
        <taxon>Betaproteobacteria</taxon>
        <taxon>Neisseriales</taxon>
        <taxon>Neisseriaceae</taxon>
        <taxon>Uruburuella</taxon>
    </lineage>
</organism>
<reference evidence="4" key="3">
    <citation type="journal article" date="2022" name="Res Sq">
        <title>Evolution of multicellular longitudinally dividing oral cavity symbionts (Neisseriaceae).</title>
        <authorList>
            <person name="Nyongesa S."/>
            <person name="Weber P."/>
            <person name="Bernet E."/>
            <person name="Pullido F."/>
            <person name="Nieckarz M."/>
            <person name="Delaby M."/>
            <person name="Nieves C."/>
            <person name="Viehboeck T."/>
            <person name="Krause N."/>
            <person name="Rivera-Millot A."/>
            <person name="Nakamura A."/>
            <person name="Vischer N."/>
            <person name="VanNieuwenhze M."/>
            <person name="Brun Y."/>
            <person name="Cava F."/>
            <person name="Bulgheresi S."/>
            <person name="Veyrier F."/>
        </authorList>
    </citation>
    <scope>NUCLEOTIDE SEQUENCE</scope>
    <source>
        <strain evidence="4">1258/02</strain>
    </source>
</reference>
<feature type="chain" id="PRO_5042050134" evidence="1">
    <location>
        <begin position="18"/>
        <end position="201"/>
    </location>
</feature>
<evidence type="ECO:0000313" key="3">
    <source>
        <dbReference type="EMBL" id="TCP07914.1"/>
    </source>
</evidence>
<feature type="signal peptide" evidence="1">
    <location>
        <begin position="1"/>
        <end position="17"/>
    </location>
</feature>
<dbReference type="RefSeq" id="WP_132953011.1">
    <property type="nucleotide sequence ID" value="NZ_CALJUB010000005.1"/>
</dbReference>
<feature type="domain" description="CNP1-like uncharacterised" evidence="2">
    <location>
        <begin position="42"/>
        <end position="177"/>
    </location>
</feature>
<evidence type="ECO:0000256" key="1">
    <source>
        <dbReference type="SAM" id="SignalP"/>
    </source>
</evidence>
<evidence type="ECO:0000313" key="4">
    <source>
        <dbReference type="EMBL" id="UOO78506.1"/>
    </source>
</evidence>
<proteinExistence type="predicted"/>
<evidence type="ECO:0000313" key="6">
    <source>
        <dbReference type="Proteomes" id="UP000829756"/>
    </source>
</evidence>
<keyword evidence="5" id="KW-1185">Reference proteome</keyword>
<dbReference type="Proteomes" id="UP000294721">
    <property type="component" value="Unassembled WGS sequence"/>
</dbReference>
<dbReference type="EMBL" id="CP091507">
    <property type="protein sequence ID" value="UOO78506.1"/>
    <property type="molecule type" value="Genomic_DNA"/>
</dbReference>
<keyword evidence="1" id="KW-0732">Signal</keyword>
<dbReference type="KEGG" id="usu:LVJ78_07210"/>
<evidence type="ECO:0000259" key="2">
    <source>
        <dbReference type="Pfam" id="PF08750"/>
    </source>
</evidence>
<gene>
    <name evidence="3" type="ORF">EV680_10536</name>
    <name evidence="4" type="ORF">LVJ78_07210</name>
</gene>
<reference evidence="3 5" key="1">
    <citation type="submission" date="2019-03" db="EMBL/GenBank/DDBJ databases">
        <title>Genomic Encyclopedia of Type Strains, Phase IV (KMG-IV): sequencing the most valuable type-strain genomes for metagenomic binning, comparative biology and taxonomic classification.</title>
        <authorList>
            <person name="Goeker M."/>
        </authorList>
    </citation>
    <scope>NUCLEOTIDE SEQUENCE [LARGE SCALE GENOMIC DNA]</scope>
    <source>
        <strain evidence="3 5">DSM 17474</strain>
    </source>
</reference>
<evidence type="ECO:0000313" key="5">
    <source>
        <dbReference type="Proteomes" id="UP000294721"/>
    </source>
</evidence>
<sequence>MRRLCLLALIVAGTSLAATPRNDKNTTTNTRYVESAAERASGEFKEADVALPPVPDAGGEGWFDLYVGNGFDKQPRILLDSIALAPDGSVRYVLNIRSAKGYDNLSTEGFLCSDTSLSLNEAKRSAYKIFGYADTVNRRWISARNSEWKPIGSILNTADPVRTVLYRAFCVDGRPDSNAALQQRVRERSGRYAKSLGNPGK</sequence>
<dbReference type="Pfam" id="PF08750">
    <property type="entry name" value="CNP1"/>
    <property type="match status" value="1"/>
</dbReference>
<protein>
    <submittedName>
        <fullName evidence="4">CNP1-like family protein</fullName>
    </submittedName>
</protein>
<accession>A0AAE9GXD0</accession>
<dbReference type="AlphaFoldDB" id="A0AAE9GXD0"/>